<dbReference type="EMBL" id="CAWUPB010000905">
    <property type="protein sequence ID" value="CAK7328889.1"/>
    <property type="molecule type" value="Genomic_DNA"/>
</dbReference>
<proteinExistence type="inferred from homology"/>
<evidence type="ECO:0000313" key="13">
    <source>
        <dbReference type="EMBL" id="CAK7328889.1"/>
    </source>
</evidence>
<dbReference type="InterPro" id="IPR044788">
    <property type="entry name" value="X8_dom_prot"/>
</dbReference>
<evidence type="ECO:0000256" key="7">
    <source>
        <dbReference type="ARBA" id="ARBA00022801"/>
    </source>
</evidence>
<dbReference type="Pfam" id="PF07983">
    <property type="entry name" value="X8"/>
    <property type="match status" value="1"/>
</dbReference>
<feature type="domain" description="X8" evidence="12">
    <location>
        <begin position="162"/>
        <end position="245"/>
    </location>
</feature>
<evidence type="ECO:0000256" key="1">
    <source>
        <dbReference type="ARBA" id="ARBA00000382"/>
    </source>
</evidence>
<dbReference type="SMART" id="SM00768">
    <property type="entry name" value="X8"/>
    <property type="match status" value="1"/>
</dbReference>
<comment type="caution">
    <text evidence="13">The sequence shown here is derived from an EMBL/GenBank/DDBJ whole genome shotgun (WGS) entry which is preliminary data.</text>
</comment>
<keyword evidence="5" id="KW-0449">Lipoprotein</keyword>
<dbReference type="Pfam" id="PF00332">
    <property type="entry name" value="Glyco_hydro_17"/>
    <property type="match status" value="1"/>
</dbReference>
<dbReference type="Gene3D" id="3.20.20.80">
    <property type="entry name" value="Glycosidases"/>
    <property type="match status" value="2"/>
</dbReference>
<dbReference type="GO" id="GO:0009506">
    <property type="term" value="C:plasmodesma"/>
    <property type="evidence" value="ECO:0007669"/>
    <property type="project" value="UniProtKB-ARBA"/>
</dbReference>
<dbReference type="GO" id="GO:0098552">
    <property type="term" value="C:side of membrane"/>
    <property type="evidence" value="ECO:0007669"/>
    <property type="project" value="UniProtKB-KW"/>
</dbReference>
<keyword evidence="5" id="KW-0472">Membrane</keyword>
<evidence type="ECO:0000256" key="9">
    <source>
        <dbReference type="ARBA" id="ARBA00033335"/>
    </source>
</evidence>
<sequence length="245" mass="27339">MPVRGIKALSHSYISQNNSGILSETNRLSNTNIDLSVHTNLKLKSSLSTLELRFCAEEALLEFAMEEMPMTSQLLIRDSPNRDYALFEPSSEVIDPNTDLLYTNMLDAQIDAIDFALMALNFRTIKQKPGEELDVYIFSLFDENRKPCMESERNRRLFYPDQTNVYNLNFSGKGVNALDWACGSGNVDCSAIQPGQPCFESDTFVSQASFAFNSYYQQNGACDVSCSFGGTGAKVDKDPSIYTSI</sequence>
<keyword evidence="14" id="KW-1185">Reference proteome</keyword>
<evidence type="ECO:0000256" key="11">
    <source>
        <dbReference type="RuleBase" id="RU004335"/>
    </source>
</evidence>
<keyword evidence="8" id="KW-0326">Glycosidase</keyword>
<dbReference type="InterPro" id="IPR012946">
    <property type="entry name" value="X8"/>
</dbReference>
<dbReference type="SUPFAM" id="SSF51445">
    <property type="entry name" value="(Trans)glycosidases"/>
    <property type="match status" value="1"/>
</dbReference>
<evidence type="ECO:0000256" key="3">
    <source>
        <dbReference type="ARBA" id="ARBA00008773"/>
    </source>
</evidence>
<evidence type="ECO:0000256" key="4">
    <source>
        <dbReference type="ARBA" id="ARBA00012780"/>
    </source>
</evidence>
<organism evidence="13 14">
    <name type="scientific">Dovyalis caffra</name>
    <dbReference type="NCBI Taxonomy" id="77055"/>
    <lineage>
        <taxon>Eukaryota</taxon>
        <taxon>Viridiplantae</taxon>
        <taxon>Streptophyta</taxon>
        <taxon>Embryophyta</taxon>
        <taxon>Tracheophyta</taxon>
        <taxon>Spermatophyta</taxon>
        <taxon>Magnoliopsida</taxon>
        <taxon>eudicotyledons</taxon>
        <taxon>Gunneridae</taxon>
        <taxon>Pentapetalae</taxon>
        <taxon>rosids</taxon>
        <taxon>fabids</taxon>
        <taxon>Malpighiales</taxon>
        <taxon>Salicaceae</taxon>
        <taxon>Flacourtieae</taxon>
        <taxon>Dovyalis</taxon>
    </lineage>
</organism>
<dbReference type="PANTHER" id="PTHR31044">
    <property type="entry name" value="BETA-1,3 GLUCANASE"/>
    <property type="match status" value="1"/>
</dbReference>
<dbReference type="InterPro" id="IPR000490">
    <property type="entry name" value="Glyco_hydro_17"/>
</dbReference>
<keyword evidence="5" id="KW-0336">GPI-anchor</keyword>
<evidence type="ECO:0000313" key="14">
    <source>
        <dbReference type="Proteomes" id="UP001314170"/>
    </source>
</evidence>
<evidence type="ECO:0000256" key="6">
    <source>
        <dbReference type="ARBA" id="ARBA00022729"/>
    </source>
</evidence>
<dbReference type="PANTHER" id="PTHR31044:SF36">
    <property type="entry name" value="CARBOHYDRATE-BINDING X8 DOMAIN SUPERFAMILY PROTEIN"/>
    <property type="match status" value="1"/>
</dbReference>
<evidence type="ECO:0000256" key="10">
    <source>
        <dbReference type="ARBA" id="ARBA00033417"/>
    </source>
</evidence>
<name>A0AAV1R7X0_9ROSI</name>
<dbReference type="GO" id="GO:0005975">
    <property type="term" value="P:carbohydrate metabolic process"/>
    <property type="evidence" value="ECO:0007669"/>
    <property type="project" value="InterPro"/>
</dbReference>
<dbReference type="InterPro" id="IPR017853">
    <property type="entry name" value="GH"/>
</dbReference>
<evidence type="ECO:0000256" key="2">
    <source>
        <dbReference type="ARBA" id="ARBA00004609"/>
    </source>
</evidence>
<dbReference type="GO" id="GO:0005886">
    <property type="term" value="C:plasma membrane"/>
    <property type="evidence" value="ECO:0007669"/>
    <property type="project" value="UniProtKB-SubCell"/>
</dbReference>
<dbReference type="Proteomes" id="UP001314170">
    <property type="component" value="Unassembled WGS sequence"/>
</dbReference>
<evidence type="ECO:0000259" key="12">
    <source>
        <dbReference type="SMART" id="SM00768"/>
    </source>
</evidence>
<evidence type="ECO:0000256" key="8">
    <source>
        <dbReference type="ARBA" id="ARBA00023295"/>
    </source>
</evidence>
<accession>A0AAV1R7X0</accession>
<keyword evidence="5" id="KW-0325">Glycoprotein</keyword>
<comment type="catalytic activity">
    <reaction evidence="1">
        <text>Hydrolysis of (1-&gt;3)-beta-D-glucosidic linkages in (1-&gt;3)-beta-D-glucans.</text>
        <dbReference type="EC" id="3.2.1.39"/>
    </reaction>
</comment>
<keyword evidence="7" id="KW-0378">Hydrolase</keyword>
<keyword evidence="6" id="KW-0732">Signal</keyword>
<comment type="subcellular location">
    <subcellularLocation>
        <location evidence="2">Cell membrane</location>
        <topology evidence="2">Lipid-anchor</topology>
        <topology evidence="2">GPI-anchor</topology>
    </subcellularLocation>
</comment>
<dbReference type="GO" id="GO:0042973">
    <property type="term" value="F:glucan endo-1,3-beta-D-glucosidase activity"/>
    <property type="evidence" value="ECO:0007669"/>
    <property type="project" value="UniProtKB-EC"/>
</dbReference>
<evidence type="ECO:0000256" key="5">
    <source>
        <dbReference type="ARBA" id="ARBA00022622"/>
    </source>
</evidence>
<protein>
    <recommendedName>
        <fullName evidence="4">glucan endo-1,3-beta-D-glucosidase</fullName>
        <ecNumber evidence="4">3.2.1.39</ecNumber>
    </recommendedName>
    <alternativeName>
        <fullName evidence="9">(1-&gt;3)-beta-glucan endohydrolase</fullName>
    </alternativeName>
    <alternativeName>
        <fullName evidence="10">Beta-1,3-endoglucanase</fullName>
    </alternativeName>
</protein>
<reference evidence="13 14" key="1">
    <citation type="submission" date="2024-01" db="EMBL/GenBank/DDBJ databases">
        <authorList>
            <person name="Waweru B."/>
        </authorList>
    </citation>
    <scope>NUCLEOTIDE SEQUENCE [LARGE SCALE GENOMIC DNA]</scope>
</reference>
<dbReference type="AlphaFoldDB" id="A0AAV1R7X0"/>
<comment type="similarity">
    <text evidence="3 11">Belongs to the glycosyl hydrolase 17 family.</text>
</comment>
<dbReference type="EC" id="3.2.1.39" evidence="4"/>
<gene>
    <name evidence="13" type="ORF">DCAF_LOCUS6632</name>
</gene>